<comment type="subunit">
    <text evidence="4">Homodimer.</text>
</comment>
<keyword evidence="6" id="KW-0964">Secreted</keyword>
<evidence type="ECO:0000256" key="8">
    <source>
        <dbReference type="ARBA" id="ARBA00023180"/>
    </source>
</evidence>
<keyword evidence="9" id="KW-0326">Glycosidase</keyword>
<dbReference type="EMBL" id="JAWXXV010000001">
    <property type="protein sequence ID" value="MDX5986097.1"/>
    <property type="molecule type" value="Genomic_DNA"/>
</dbReference>
<evidence type="ECO:0000256" key="3">
    <source>
        <dbReference type="ARBA" id="ARBA00004740"/>
    </source>
</evidence>
<evidence type="ECO:0000256" key="12">
    <source>
        <dbReference type="ARBA" id="ARBA00041614"/>
    </source>
</evidence>
<proteinExistence type="inferred from homology"/>
<dbReference type="SUPFAM" id="SSF49785">
    <property type="entry name" value="Galactose-binding domain-like"/>
    <property type="match status" value="1"/>
</dbReference>
<evidence type="ECO:0000256" key="4">
    <source>
        <dbReference type="ARBA" id="ARBA00011738"/>
    </source>
</evidence>
<sequence length="867" mass="94805">MRRTLRRAILAALLVGAAAPLAAAPRTTVSLDDGWQARIAPSDSAATLAHKEQTRWFPAHVPGSIQQDLIARHRVPDPFLATNEAAIQWVGRTDWHYRRTLQVTPAMLARDHLDLVFDGLDTFATVTINGQLALTADNAHRRWRIAAKPLLKAGANEILITFAAPIKTLQPMVLAQKASLPGEYDSAYGDEPKGRQTSPYIRKPKYHYGWDWGPRILNVGPWRPVRLEAWDSARIDTLRIDQDALNDREARLSAKAVIQADRETVANVRLTLTAPDGSQQQVVQQVTLAAGTNAVSVPITVANPQRWQPVGYGTQPLYRVTATLNQNGEATDTAERRIGLRTVELIRGGGAIGFRVNGIPIFAKGANVIPFDSFPARVTPASLRPLLTAARDANMNMLRIWGGGYYLDDAFYDQADEMGLMVWQDFMFGGAVTPPDAAYRENVRIEAEEQVERLGNHPSIVLWSGGNEVLSGWENWGDRKAFKKAVGADEQERIGAGMAVLFDRVLRDAVLTRSPGTPYWPGSPSTDYEGPVDTDAAGDRHFWDVWSGSKPVERYLDACPRFMSEYGFQAMPAMATVRAFAGNGPLTPDSAVLKAHQKFLAGEGNERLLMYIRDRLGEPKDIADFVYLSQVNQAEAISLAALHHRSCRPVTMGSLYWQLNDVWPSISWSSIDYDGRWKLLHYAARRFFAPQVIVAEHKDAATRIVLVSDATTPIAARWRVRAFDMAGKPLGEQGAAASMPALSATDVAKLDDATLFGGTDPASSYAVAELLVGDAVVSRAIIERGVPKTMHYPDPGLTATWSGKSVTIHSTALARAVMLDFGQIGAHPSDDGFDLLPGESRTITVTSTASPTALAAALTLRSLGSRR</sequence>
<evidence type="ECO:0000256" key="10">
    <source>
        <dbReference type="ARBA" id="ARBA00038429"/>
    </source>
</evidence>
<dbReference type="Proteomes" id="UP001279660">
    <property type="component" value="Unassembled WGS sequence"/>
</dbReference>
<accession>A0ABU4PSB3</accession>
<evidence type="ECO:0000256" key="7">
    <source>
        <dbReference type="ARBA" id="ARBA00022801"/>
    </source>
</evidence>
<dbReference type="Pfam" id="PF17753">
    <property type="entry name" value="Ig_mannosidase"/>
    <property type="match status" value="1"/>
</dbReference>
<gene>
    <name evidence="18" type="ORF">SIL82_17705</name>
</gene>
<comment type="catalytic activity">
    <reaction evidence="1">
        <text>Hydrolysis of terminal, non-reducing beta-D-mannose residues in beta-D-mannosides.</text>
        <dbReference type="EC" id="3.2.1.25"/>
    </reaction>
</comment>
<evidence type="ECO:0000313" key="19">
    <source>
        <dbReference type="Proteomes" id="UP001279660"/>
    </source>
</evidence>
<comment type="similarity">
    <text evidence="10">Belongs to the glycosyl hydrolase 2 family. Beta-mannosidase B subfamily.</text>
</comment>
<dbReference type="Pfam" id="PF00703">
    <property type="entry name" value="Glyco_hydro_2"/>
    <property type="match status" value="1"/>
</dbReference>
<evidence type="ECO:0000256" key="11">
    <source>
        <dbReference type="ARBA" id="ARBA00041069"/>
    </source>
</evidence>
<comment type="subcellular location">
    <subcellularLocation>
        <location evidence="2">Secreted</location>
    </subcellularLocation>
</comment>
<dbReference type="InterPro" id="IPR041625">
    <property type="entry name" value="Beta-mannosidase_Ig"/>
</dbReference>
<dbReference type="InterPro" id="IPR017853">
    <property type="entry name" value="GH"/>
</dbReference>
<dbReference type="Gene3D" id="2.60.120.260">
    <property type="entry name" value="Galactose-binding domain-like"/>
    <property type="match status" value="1"/>
</dbReference>
<evidence type="ECO:0000259" key="15">
    <source>
        <dbReference type="Pfam" id="PF17753"/>
    </source>
</evidence>
<dbReference type="InterPro" id="IPR006102">
    <property type="entry name" value="Ig-like_GH2"/>
</dbReference>
<feature type="signal peptide" evidence="13">
    <location>
        <begin position="1"/>
        <end position="23"/>
    </location>
</feature>
<comment type="caution">
    <text evidence="18">The sequence shown here is derived from an EMBL/GenBank/DDBJ whole genome shotgun (WGS) entry which is preliminary data.</text>
</comment>
<evidence type="ECO:0000259" key="17">
    <source>
        <dbReference type="Pfam" id="PF22666"/>
    </source>
</evidence>
<reference evidence="18 19" key="1">
    <citation type="submission" date="2023-11" db="EMBL/GenBank/DDBJ databases">
        <title>MicrobeMod: A computational toolkit for identifying prokaryotic methylation and restriction-modification with nanopore sequencing.</title>
        <authorList>
            <person name="Crits-Christoph A."/>
            <person name="Kang S.C."/>
            <person name="Lee H."/>
            <person name="Ostrov N."/>
        </authorList>
    </citation>
    <scope>NUCLEOTIDE SEQUENCE [LARGE SCALE GENOMIC DNA]</scope>
    <source>
        <strain evidence="18 19">ATCC 14820</strain>
    </source>
</reference>
<dbReference type="SUPFAM" id="SSF49303">
    <property type="entry name" value="beta-Galactosidase/glucuronidase domain"/>
    <property type="match status" value="2"/>
</dbReference>
<dbReference type="PANTHER" id="PTHR43730:SF1">
    <property type="entry name" value="BETA-MANNOSIDASE"/>
    <property type="match status" value="1"/>
</dbReference>
<organism evidence="18 19">
    <name type="scientific">Sphingomonas echinoides</name>
    <dbReference type="NCBI Taxonomy" id="59803"/>
    <lineage>
        <taxon>Bacteria</taxon>
        <taxon>Pseudomonadati</taxon>
        <taxon>Pseudomonadota</taxon>
        <taxon>Alphaproteobacteria</taxon>
        <taxon>Sphingomonadales</taxon>
        <taxon>Sphingomonadaceae</taxon>
        <taxon>Sphingomonas</taxon>
    </lineage>
</organism>
<dbReference type="Gene3D" id="2.60.40.10">
    <property type="entry name" value="Immunoglobulins"/>
    <property type="match status" value="2"/>
</dbReference>
<keyword evidence="8" id="KW-0325">Glycoprotein</keyword>
<dbReference type="Pfam" id="PF17786">
    <property type="entry name" value="Mannosidase_ig"/>
    <property type="match status" value="1"/>
</dbReference>
<evidence type="ECO:0000256" key="5">
    <source>
        <dbReference type="ARBA" id="ARBA00012754"/>
    </source>
</evidence>
<evidence type="ECO:0000256" key="13">
    <source>
        <dbReference type="SAM" id="SignalP"/>
    </source>
</evidence>
<dbReference type="PANTHER" id="PTHR43730">
    <property type="entry name" value="BETA-MANNOSIDASE"/>
    <property type="match status" value="1"/>
</dbReference>
<evidence type="ECO:0000256" key="1">
    <source>
        <dbReference type="ARBA" id="ARBA00000829"/>
    </source>
</evidence>
<dbReference type="RefSeq" id="WP_010406771.1">
    <property type="nucleotide sequence ID" value="NZ_JAWXXV010000001.1"/>
</dbReference>
<evidence type="ECO:0000259" key="16">
    <source>
        <dbReference type="Pfam" id="PF17786"/>
    </source>
</evidence>
<name>A0ABU4PSB3_9SPHN</name>
<keyword evidence="19" id="KW-1185">Reference proteome</keyword>
<feature type="domain" description="Mannosidase Ig/CBM-like" evidence="16">
    <location>
        <begin position="703"/>
        <end position="781"/>
    </location>
</feature>
<feature type="chain" id="PRO_5047298269" description="Beta-mannosidase B" evidence="13">
    <location>
        <begin position="24"/>
        <end position="867"/>
    </location>
</feature>
<evidence type="ECO:0000256" key="6">
    <source>
        <dbReference type="ARBA" id="ARBA00022525"/>
    </source>
</evidence>
<dbReference type="Gene3D" id="3.20.20.80">
    <property type="entry name" value="Glycosidases"/>
    <property type="match status" value="1"/>
</dbReference>
<feature type="domain" description="Beta-mannosidase Ig-fold" evidence="15">
    <location>
        <begin position="793"/>
        <end position="863"/>
    </location>
</feature>
<dbReference type="SUPFAM" id="SSF51445">
    <property type="entry name" value="(Trans)glycosidases"/>
    <property type="match status" value="1"/>
</dbReference>
<evidence type="ECO:0000313" key="18">
    <source>
        <dbReference type="EMBL" id="MDX5986097.1"/>
    </source>
</evidence>
<evidence type="ECO:0000259" key="14">
    <source>
        <dbReference type="Pfam" id="PF00703"/>
    </source>
</evidence>
<dbReference type="GO" id="GO:0016787">
    <property type="term" value="F:hydrolase activity"/>
    <property type="evidence" value="ECO:0007669"/>
    <property type="project" value="UniProtKB-KW"/>
</dbReference>
<keyword evidence="7 18" id="KW-0378">Hydrolase</keyword>
<dbReference type="Pfam" id="PF22666">
    <property type="entry name" value="Glyco_hydro_2_N2"/>
    <property type="match status" value="1"/>
</dbReference>
<dbReference type="InterPro" id="IPR050887">
    <property type="entry name" value="Beta-mannosidase_GH2"/>
</dbReference>
<comment type="pathway">
    <text evidence="3">Glycan metabolism; N-glycan degradation.</text>
</comment>
<protein>
    <recommendedName>
        <fullName evidence="11">Beta-mannosidase B</fullName>
        <ecNumber evidence="5">3.2.1.25</ecNumber>
    </recommendedName>
    <alternativeName>
        <fullName evidence="12">Mannanase B</fullName>
    </alternativeName>
</protein>
<dbReference type="InterPro" id="IPR008979">
    <property type="entry name" value="Galactose-bd-like_sf"/>
</dbReference>
<dbReference type="InterPro" id="IPR041447">
    <property type="entry name" value="Mannosidase_ig"/>
</dbReference>
<dbReference type="InterPro" id="IPR036156">
    <property type="entry name" value="Beta-gal/glucu_dom_sf"/>
</dbReference>
<evidence type="ECO:0000256" key="2">
    <source>
        <dbReference type="ARBA" id="ARBA00004613"/>
    </source>
</evidence>
<evidence type="ECO:0000256" key="9">
    <source>
        <dbReference type="ARBA" id="ARBA00023295"/>
    </source>
</evidence>
<dbReference type="InterPro" id="IPR054593">
    <property type="entry name" value="Beta-mannosidase-like_N2"/>
</dbReference>
<dbReference type="EC" id="3.2.1.25" evidence="5"/>
<dbReference type="InterPro" id="IPR013783">
    <property type="entry name" value="Ig-like_fold"/>
</dbReference>
<keyword evidence="13" id="KW-0732">Signal</keyword>
<feature type="domain" description="Beta-mannosidase-like galactose-binding" evidence="17">
    <location>
        <begin position="49"/>
        <end position="223"/>
    </location>
</feature>
<feature type="domain" description="Glycoside hydrolase family 2 immunoglobulin-like beta-sandwich" evidence="14">
    <location>
        <begin position="233"/>
        <end position="341"/>
    </location>
</feature>